<dbReference type="EMBL" id="PYEP01000006">
    <property type="protein sequence ID" value="PSN06752.1"/>
    <property type="molecule type" value="Genomic_DNA"/>
</dbReference>
<evidence type="ECO:0000256" key="1">
    <source>
        <dbReference type="SAM" id="SignalP"/>
    </source>
</evidence>
<reference evidence="2 3" key="1">
    <citation type="submission" date="2018-03" db="EMBL/GenBank/DDBJ databases">
        <title>Draft genome sequence of the first documented clinical Siccibacter turicensis isolate in Austria.</title>
        <authorList>
            <person name="Lepuschitz S."/>
            <person name="Pekard-Amenitsch S."/>
            <person name="Haunold R."/>
            <person name="Schill S."/>
            <person name="Mach R."/>
            <person name="Allerberger F."/>
            <person name="Ruppitsch W."/>
            <person name="Forsythe S.J."/>
        </authorList>
    </citation>
    <scope>NUCLEOTIDE SEQUENCE [LARGE SCALE GENOMIC DNA]</scope>
    <source>
        <strain evidence="2 3">6100069499-17</strain>
    </source>
</reference>
<name>A0A2P8VGW9_9ENTR</name>
<dbReference type="OrthoDB" id="5959501at2"/>
<dbReference type="STRING" id="1388748.GCA_000463155_00644"/>
<dbReference type="RefSeq" id="WP_106877710.1">
    <property type="nucleotide sequence ID" value="NZ_DHYB01000019.1"/>
</dbReference>
<dbReference type="AlphaFoldDB" id="A0A2P8VGW9"/>
<gene>
    <name evidence="2" type="ORF">C7G83_14170</name>
</gene>
<accession>A0A2P8VGW9</accession>
<evidence type="ECO:0000313" key="3">
    <source>
        <dbReference type="Proteomes" id="UP000240212"/>
    </source>
</evidence>
<keyword evidence="3" id="KW-1185">Reference proteome</keyword>
<proteinExistence type="predicted"/>
<sequence length="144" mass="15947">MKLKLVVIMMLSLSAAVYAGDCTTVKEMDTADAAASKIQNWAGVSSFFKKYKQCDDGYIAEGLSHTVGTLLAKDWRTLDQLNVMTNKDKTFESWVVKHINTTADDSDLALIVKNAKEDCPARNTHLCTTLENAARQALQDLEEE</sequence>
<protein>
    <submittedName>
        <fullName evidence="2">Uncharacterized protein</fullName>
    </submittedName>
</protein>
<keyword evidence="1" id="KW-0732">Signal</keyword>
<evidence type="ECO:0000313" key="2">
    <source>
        <dbReference type="EMBL" id="PSN06752.1"/>
    </source>
</evidence>
<dbReference type="Proteomes" id="UP000240212">
    <property type="component" value="Unassembled WGS sequence"/>
</dbReference>
<comment type="caution">
    <text evidence="2">The sequence shown here is derived from an EMBL/GenBank/DDBJ whole genome shotgun (WGS) entry which is preliminary data.</text>
</comment>
<organism evidence="2 3">
    <name type="scientific">Siccibacter turicensis</name>
    <dbReference type="NCBI Taxonomy" id="357233"/>
    <lineage>
        <taxon>Bacteria</taxon>
        <taxon>Pseudomonadati</taxon>
        <taxon>Pseudomonadota</taxon>
        <taxon>Gammaproteobacteria</taxon>
        <taxon>Enterobacterales</taxon>
        <taxon>Enterobacteriaceae</taxon>
        <taxon>Siccibacter</taxon>
    </lineage>
</organism>
<feature type="signal peptide" evidence="1">
    <location>
        <begin position="1"/>
        <end position="19"/>
    </location>
</feature>
<feature type="chain" id="PRO_5015137746" evidence="1">
    <location>
        <begin position="20"/>
        <end position="144"/>
    </location>
</feature>